<dbReference type="PANTHER" id="PTHR36840:SF1">
    <property type="entry name" value="BLL5714 PROTEIN"/>
    <property type="match status" value="1"/>
</dbReference>
<dbReference type="EMBL" id="BMKQ01000001">
    <property type="protein sequence ID" value="GGF34618.1"/>
    <property type="molecule type" value="Genomic_DNA"/>
</dbReference>
<evidence type="ECO:0000313" key="3">
    <source>
        <dbReference type="Proteomes" id="UP000649179"/>
    </source>
</evidence>
<dbReference type="Pfam" id="PF06772">
    <property type="entry name" value="LtrA"/>
    <property type="match status" value="1"/>
</dbReference>
<keyword evidence="1" id="KW-1133">Transmembrane helix</keyword>
<dbReference type="PANTHER" id="PTHR36840">
    <property type="entry name" value="BLL5714 PROTEIN"/>
    <property type="match status" value="1"/>
</dbReference>
<keyword evidence="1" id="KW-0812">Transmembrane</keyword>
<feature type="transmembrane region" description="Helical" evidence="1">
    <location>
        <begin position="33"/>
        <end position="51"/>
    </location>
</feature>
<reference evidence="2" key="2">
    <citation type="submission" date="2020-09" db="EMBL/GenBank/DDBJ databases">
        <authorList>
            <person name="Sun Q."/>
            <person name="Zhou Y."/>
        </authorList>
    </citation>
    <scope>NUCLEOTIDE SEQUENCE</scope>
    <source>
        <strain evidence="2">CGMCC 1.16067</strain>
    </source>
</reference>
<feature type="transmembrane region" description="Helical" evidence="1">
    <location>
        <begin position="364"/>
        <end position="382"/>
    </location>
</feature>
<gene>
    <name evidence="2" type="ORF">GCM10011519_05120</name>
</gene>
<feature type="transmembrane region" description="Helical" evidence="1">
    <location>
        <begin position="315"/>
        <end position="336"/>
    </location>
</feature>
<proteinExistence type="predicted"/>
<dbReference type="RefSeq" id="WP_229660531.1">
    <property type="nucleotide sequence ID" value="NZ_BMKQ01000001.1"/>
</dbReference>
<feature type="transmembrane region" description="Helical" evidence="1">
    <location>
        <begin position="180"/>
        <end position="201"/>
    </location>
</feature>
<evidence type="ECO:0000256" key="1">
    <source>
        <dbReference type="SAM" id="Phobius"/>
    </source>
</evidence>
<feature type="transmembrane region" description="Helical" evidence="1">
    <location>
        <begin position="283"/>
        <end position="303"/>
    </location>
</feature>
<feature type="transmembrane region" description="Helical" evidence="1">
    <location>
        <begin position="245"/>
        <end position="263"/>
    </location>
</feature>
<protein>
    <submittedName>
        <fullName evidence="2">Low temperature requirement protein A</fullName>
    </submittedName>
</protein>
<dbReference type="InterPro" id="IPR010640">
    <property type="entry name" value="Low_temperature_requirement_A"/>
</dbReference>
<dbReference type="Proteomes" id="UP000649179">
    <property type="component" value="Unassembled WGS sequence"/>
</dbReference>
<reference evidence="2" key="1">
    <citation type="journal article" date="2014" name="Int. J. Syst. Evol. Microbiol.">
        <title>Complete genome sequence of Corynebacterium casei LMG S-19264T (=DSM 44701T), isolated from a smear-ripened cheese.</title>
        <authorList>
            <consortium name="US DOE Joint Genome Institute (JGI-PGF)"/>
            <person name="Walter F."/>
            <person name="Albersmeier A."/>
            <person name="Kalinowski J."/>
            <person name="Ruckert C."/>
        </authorList>
    </citation>
    <scope>NUCLEOTIDE SEQUENCE</scope>
    <source>
        <strain evidence="2">CGMCC 1.16067</strain>
    </source>
</reference>
<organism evidence="2 3">
    <name type="scientific">Marmoricola endophyticus</name>
    <dbReference type="NCBI Taxonomy" id="2040280"/>
    <lineage>
        <taxon>Bacteria</taxon>
        <taxon>Bacillati</taxon>
        <taxon>Actinomycetota</taxon>
        <taxon>Actinomycetes</taxon>
        <taxon>Propionibacteriales</taxon>
        <taxon>Nocardioidaceae</taxon>
        <taxon>Marmoricola</taxon>
    </lineage>
</organism>
<feature type="transmembrane region" description="Helical" evidence="1">
    <location>
        <begin position="154"/>
        <end position="173"/>
    </location>
</feature>
<sequence length="388" mass="42173">MTTSSPESGRLLLSAMRPRDPHEPGRAASTLELFFDLVFVVAVSVAAAELHHSLSEGHVGHGLAIYAVAFFGIWWAWMNFTWFATSFDTDDWLYRVLTLLQMSGVLVLAAGIEPAFKDDDFTLLVLAYVVMRVALVAQWVRAAAANPQLRATTSTYAVGVAGVQVLWLLMLLLPHSAQYVAVPVLVLAEIAVPVVAELRGTTPWHPHHITERYGLFTLILLGESLLASANAVIEALHEEEALAPLISISVLTFVVTAALWWIYFWPPHHRAIGTIRQSLRYGYVHYFVFAAAGALSAGVEVLIDAETGESELSRVASDYTVAVPVAVFVLGIWWLALRTVRDRVVDVVVPLGAVLVLLDPVSPLPLGVSAVVLALVVVVLVVRPAPQD</sequence>
<name>A0A917BDI6_9ACTN</name>
<comment type="caution">
    <text evidence="2">The sequence shown here is derived from an EMBL/GenBank/DDBJ whole genome shotgun (WGS) entry which is preliminary data.</text>
</comment>
<feature type="transmembrane region" description="Helical" evidence="1">
    <location>
        <begin position="123"/>
        <end position="142"/>
    </location>
</feature>
<feature type="transmembrane region" description="Helical" evidence="1">
    <location>
        <begin position="63"/>
        <end position="80"/>
    </location>
</feature>
<keyword evidence="3" id="KW-1185">Reference proteome</keyword>
<evidence type="ECO:0000313" key="2">
    <source>
        <dbReference type="EMBL" id="GGF34618.1"/>
    </source>
</evidence>
<feature type="transmembrane region" description="Helical" evidence="1">
    <location>
        <begin position="213"/>
        <end position="233"/>
    </location>
</feature>
<accession>A0A917BDI6</accession>
<dbReference type="AlphaFoldDB" id="A0A917BDI6"/>
<keyword evidence="1" id="KW-0472">Membrane</keyword>
<feature type="transmembrane region" description="Helical" evidence="1">
    <location>
        <begin position="92"/>
        <end position="111"/>
    </location>
</feature>